<gene>
    <name evidence="1" type="ORF">Lalb_Chr22g0358611</name>
</gene>
<evidence type="ECO:0000313" key="2">
    <source>
        <dbReference type="Proteomes" id="UP000447434"/>
    </source>
</evidence>
<accession>A0A6A4N9N7</accession>
<keyword evidence="2" id="KW-1185">Reference proteome</keyword>
<name>A0A6A4N9N7_LUPAL</name>
<protein>
    <submittedName>
        <fullName evidence="1">Uncharacterized protein</fullName>
    </submittedName>
</protein>
<proteinExistence type="predicted"/>
<evidence type="ECO:0000313" key="1">
    <source>
        <dbReference type="EMBL" id="KAE9588743.1"/>
    </source>
</evidence>
<dbReference type="EMBL" id="WOCE01000022">
    <property type="protein sequence ID" value="KAE9588743.1"/>
    <property type="molecule type" value="Genomic_DNA"/>
</dbReference>
<reference evidence="2" key="1">
    <citation type="journal article" date="2020" name="Nat. Commun.">
        <title>Genome sequence of the cluster root forming white lupin.</title>
        <authorList>
            <person name="Hufnagel B."/>
            <person name="Marques A."/>
            <person name="Soriano A."/>
            <person name="Marques L."/>
            <person name="Divol F."/>
            <person name="Doumas P."/>
            <person name="Sallet E."/>
            <person name="Mancinotti D."/>
            <person name="Carrere S."/>
            <person name="Marande W."/>
            <person name="Arribat S."/>
            <person name="Keller J."/>
            <person name="Huneau C."/>
            <person name="Blein T."/>
            <person name="Aime D."/>
            <person name="Laguerre M."/>
            <person name="Taylor J."/>
            <person name="Schubert V."/>
            <person name="Nelson M."/>
            <person name="Geu-Flores F."/>
            <person name="Crespi M."/>
            <person name="Gallardo-Guerrero K."/>
            <person name="Delaux P.-M."/>
            <person name="Salse J."/>
            <person name="Berges H."/>
            <person name="Guyot R."/>
            <person name="Gouzy J."/>
            <person name="Peret B."/>
        </authorList>
    </citation>
    <scope>NUCLEOTIDE SEQUENCE [LARGE SCALE GENOMIC DNA]</scope>
    <source>
        <strain evidence="2">cv. Amiga</strain>
    </source>
</reference>
<dbReference type="AlphaFoldDB" id="A0A6A4N9N7"/>
<organism evidence="1 2">
    <name type="scientific">Lupinus albus</name>
    <name type="common">White lupine</name>
    <name type="synonym">Lupinus termis</name>
    <dbReference type="NCBI Taxonomy" id="3870"/>
    <lineage>
        <taxon>Eukaryota</taxon>
        <taxon>Viridiplantae</taxon>
        <taxon>Streptophyta</taxon>
        <taxon>Embryophyta</taxon>
        <taxon>Tracheophyta</taxon>
        <taxon>Spermatophyta</taxon>
        <taxon>Magnoliopsida</taxon>
        <taxon>eudicotyledons</taxon>
        <taxon>Gunneridae</taxon>
        <taxon>Pentapetalae</taxon>
        <taxon>rosids</taxon>
        <taxon>fabids</taxon>
        <taxon>Fabales</taxon>
        <taxon>Fabaceae</taxon>
        <taxon>Papilionoideae</taxon>
        <taxon>50 kb inversion clade</taxon>
        <taxon>genistoids sensu lato</taxon>
        <taxon>core genistoids</taxon>
        <taxon>Genisteae</taxon>
        <taxon>Lupinus</taxon>
    </lineage>
</organism>
<dbReference type="Proteomes" id="UP000447434">
    <property type="component" value="Chromosome 22"/>
</dbReference>
<comment type="caution">
    <text evidence="1">The sequence shown here is derived from an EMBL/GenBank/DDBJ whole genome shotgun (WGS) entry which is preliminary data.</text>
</comment>
<sequence length="165" mass="19133">MHKHRFQLGLQTRFKLRTLGPFVHLQFRVRAKSGQFFKFGRIFSHRQVTLFQPQEFHLFLTPQISRKILPKKFLPECTPENHLPFSLHLAPSEFSLVLGLLHKHIGSIRQFLSIRTAHSLENPLQSLNPFYGSIRSEPTLKLTGVPPAEFIQSSILSLTGWNQRL</sequence>